<dbReference type="PANTHER" id="PTHR44688:SF16">
    <property type="entry name" value="DNA-BINDING TRANSCRIPTIONAL ACTIVATOR DEVR_DOSR"/>
    <property type="match status" value="1"/>
</dbReference>
<dbReference type="PROSITE" id="PS50043">
    <property type="entry name" value="HTH_LUXR_2"/>
    <property type="match status" value="1"/>
</dbReference>
<dbReference type="Pfam" id="PF00196">
    <property type="entry name" value="GerE"/>
    <property type="match status" value="1"/>
</dbReference>
<keyword evidence="1" id="KW-0805">Transcription regulation</keyword>
<dbReference type="InterPro" id="IPR011006">
    <property type="entry name" value="CheY-like_superfamily"/>
</dbReference>
<dbReference type="Gene3D" id="3.40.50.2300">
    <property type="match status" value="1"/>
</dbReference>
<evidence type="ECO:0000256" key="1">
    <source>
        <dbReference type="ARBA" id="ARBA00023015"/>
    </source>
</evidence>
<reference evidence="7 8" key="1">
    <citation type="submission" date="2023-05" db="EMBL/GenBank/DDBJ databases">
        <title>Novel species of genus Flectobacillus isolated from stream in China.</title>
        <authorList>
            <person name="Lu H."/>
        </authorList>
    </citation>
    <scope>NUCLEOTIDE SEQUENCE [LARGE SCALE GENOMIC DNA]</scope>
    <source>
        <strain evidence="7 8">LFS242W</strain>
    </source>
</reference>
<sequence length="204" mass="23132">MLIGIIDEDQYKILNIEEFFTTFRNIDLIVSGSDVENFIVDVTDNPEPDVIFIRIKQSSSRGTEQISSIRKKFLQSLIIVVTNDITDHLILESFKAGASGYMLAPILASAVYDKQDLFKQKEITISYDIKNASLGARNKTETKLKKALTKREIEVVHFLLKGMSYKEIANSLNISFFTVNDHVKNIYTKLDINSKGELLSLFIS</sequence>
<dbReference type="Proteomes" id="UP001225761">
    <property type="component" value="Unassembled WGS sequence"/>
</dbReference>
<keyword evidence="8" id="KW-1185">Reference proteome</keyword>
<dbReference type="CDD" id="cd06170">
    <property type="entry name" value="LuxR_C_like"/>
    <property type="match status" value="1"/>
</dbReference>
<dbReference type="PANTHER" id="PTHR44688">
    <property type="entry name" value="DNA-BINDING TRANSCRIPTIONAL ACTIVATOR DEVR_DOSR"/>
    <property type="match status" value="1"/>
</dbReference>
<dbReference type="PROSITE" id="PS50110">
    <property type="entry name" value="RESPONSE_REGULATORY"/>
    <property type="match status" value="1"/>
</dbReference>
<dbReference type="RefSeq" id="WP_283380324.1">
    <property type="nucleotide sequence ID" value="NZ_JASHIE010000001.1"/>
</dbReference>
<accession>A0ABT6YW65</accession>
<feature type="domain" description="Response regulatory" evidence="6">
    <location>
        <begin position="2"/>
        <end position="119"/>
    </location>
</feature>
<gene>
    <name evidence="7" type="ORF">QM481_01165</name>
</gene>
<evidence type="ECO:0000313" key="8">
    <source>
        <dbReference type="Proteomes" id="UP001225761"/>
    </source>
</evidence>
<dbReference type="EMBL" id="JASHIE010000001">
    <property type="protein sequence ID" value="MDI9873117.1"/>
    <property type="molecule type" value="Genomic_DNA"/>
</dbReference>
<evidence type="ECO:0000256" key="4">
    <source>
        <dbReference type="PROSITE-ProRule" id="PRU00169"/>
    </source>
</evidence>
<comment type="caution">
    <text evidence="4">Lacks conserved residue(s) required for the propagation of feature annotation.</text>
</comment>
<dbReference type="InterPro" id="IPR001789">
    <property type="entry name" value="Sig_transdc_resp-reg_receiver"/>
</dbReference>
<evidence type="ECO:0000313" key="7">
    <source>
        <dbReference type="EMBL" id="MDI9873117.1"/>
    </source>
</evidence>
<name>A0ABT6YW65_9BACT</name>
<keyword evidence="2" id="KW-0238">DNA-binding</keyword>
<dbReference type="PROSITE" id="PS00622">
    <property type="entry name" value="HTH_LUXR_1"/>
    <property type="match status" value="1"/>
</dbReference>
<dbReference type="SUPFAM" id="SSF52172">
    <property type="entry name" value="CheY-like"/>
    <property type="match status" value="1"/>
</dbReference>
<evidence type="ECO:0000259" key="5">
    <source>
        <dbReference type="PROSITE" id="PS50043"/>
    </source>
</evidence>
<evidence type="ECO:0000259" key="6">
    <source>
        <dbReference type="PROSITE" id="PS50110"/>
    </source>
</evidence>
<evidence type="ECO:0000256" key="2">
    <source>
        <dbReference type="ARBA" id="ARBA00023125"/>
    </source>
</evidence>
<protein>
    <submittedName>
        <fullName evidence="7">Response regulator transcription factor</fullName>
    </submittedName>
</protein>
<dbReference type="SUPFAM" id="SSF46894">
    <property type="entry name" value="C-terminal effector domain of the bipartite response regulators"/>
    <property type="match status" value="1"/>
</dbReference>
<dbReference type="InterPro" id="IPR000792">
    <property type="entry name" value="Tscrpt_reg_LuxR_C"/>
</dbReference>
<dbReference type="SMART" id="SM00421">
    <property type="entry name" value="HTH_LUXR"/>
    <property type="match status" value="1"/>
</dbReference>
<evidence type="ECO:0000256" key="3">
    <source>
        <dbReference type="ARBA" id="ARBA00023163"/>
    </source>
</evidence>
<proteinExistence type="predicted"/>
<feature type="domain" description="HTH luxR-type" evidence="5">
    <location>
        <begin position="141"/>
        <end position="204"/>
    </location>
</feature>
<keyword evidence="3" id="KW-0804">Transcription</keyword>
<dbReference type="InterPro" id="IPR016032">
    <property type="entry name" value="Sig_transdc_resp-reg_C-effctor"/>
</dbReference>
<dbReference type="PRINTS" id="PR00038">
    <property type="entry name" value="HTHLUXR"/>
</dbReference>
<comment type="caution">
    <text evidence="7">The sequence shown here is derived from an EMBL/GenBank/DDBJ whole genome shotgun (WGS) entry which is preliminary data.</text>
</comment>
<organism evidence="7 8">
    <name type="scientific">Flectobacillus rivi</name>
    <dbReference type="NCBI Taxonomy" id="2984209"/>
    <lineage>
        <taxon>Bacteria</taxon>
        <taxon>Pseudomonadati</taxon>
        <taxon>Bacteroidota</taxon>
        <taxon>Cytophagia</taxon>
        <taxon>Cytophagales</taxon>
        <taxon>Flectobacillaceae</taxon>
        <taxon>Flectobacillus</taxon>
    </lineage>
</organism>